<evidence type="ECO:0000313" key="9">
    <source>
        <dbReference type="Ensembl" id="ENSPTIP00000014239.1"/>
    </source>
</evidence>
<evidence type="ECO:0000256" key="2">
    <source>
        <dbReference type="ARBA" id="ARBA00022741"/>
    </source>
</evidence>
<accession>A0A8C9JXY5</accession>
<reference evidence="9" key="1">
    <citation type="submission" date="2025-08" db="UniProtKB">
        <authorList>
            <consortium name="Ensembl"/>
        </authorList>
    </citation>
    <scope>IDENTIFICATION</scope>
</reference>
<keyword evidence="1" id="KW-0493">Microtubule</keyword>
<dbReference type="InterPro" id="IPR044986">
    <property type="entry name" value="KIF15/KIN-12"/>
</dbReference>
<evidence type="ECO:0000256" key="5">
    <source>
        <dbReference type="ARBA" id="ARBA00023175"/>
    </source>
</evidence>
<dbReference type="InterPro" id="IPR001752">
    <property type="entry name" value="Kinesin_motor_dom"/>
</dbReference>
<sequence length="274" mass="29763">FLSVFLAELRNVTNCQSNQPSNEGDAIKVFVRIRPPTEGSGSADGEQNLCLSVLSSTTLRLHSNPEPKTFTFDHVADIHTTQESVFSTVAKGIVESCMSGYNGPSESDHFSHNLRGVIPRSFEYLFSLIDREKEKAGAGKSFLCKCSFIEIYNEQIYDLLDSASAGLYLREHIKKGVFVVGAVEQVVTSAAEAYQVRSLHSGHDLTDRGFEPVSGSVLTAQSLEPASDSVSPSLCLSPAYALSLSLKSGKTIKKKKKKNLPGICFAISLSVLMF</sequence>
<keyword evidence="2" id="KW-0547">Nucleotide-binding</keyword>
<dbReference type="PROSITE" id="PS50067">
    <property type="entry name" value="KINESIN_MOTOR_2"/>
    <property type="match status" value="1"/>
</dbReference>
<keyword evidence="3" id="KW-0067">ATP-binding</keyword>
<dbReference type="GO" id="GO:0003777">
    <property type="term" value="F:microtubule motor activity"/>
    <property type="evidence" value="ECO:0007669"/>
    <property type="project" value="InterPro"/>
</dbReference>
<evidence type="ECO:0000256" key="6">
    <source>
        <dbReference type="ARBA" id="ARBA00034488"/>
    </source>
</evidence>
<dbReference type="GO" id="GO:0007018">
    <property type="term" value="P:microtubule-based movement"/>
    <property type="evidence" value="ECO:0007669"/>
    <property type="project" value="InterPro"/>
</dbReference>
<keyword evidence="5" id="KW-0505">Motor protein</keyword>
<proteinExistence type="inferred from homology"/>
<evidence type="ECO:0000256" key="7">
    <source>
        <dbReference type="PROSITE-ProRule" id="PRU00283"/>
    </source>
</evidence>
<dbReference type="Ensembl" id="ENSPTIT00000018329.1">
    <property type="protein sequence ID" value="ENSPTIP00000014239.1"/>
    <property type="gene ID" value="ENSPTIG00000013732.1"/>
</dbReference>
<dbReference type="PANTHER" id="PTHR37739:SF8">
    <property type="entry name" value="KINESIN-LIKE PROTEIN KIN-12D"/>
    <property type="match status" value="1"/>
</dbReference>
<feature type="domain" description="Kinesin motor" evidence="8">
    <location>
        <begin position="26"/>
        <end position="196"/>
    </location>
</feature>
<dbReference type="PANTHER" id="PTHR37739">
    <property type="entry name" value="KINESIN-LIKE PROTEIN KIN-12D"/>
    <property type="match status" value="1"/>
</dbReference>
<dbReference type="SMART" id="SM00129">
    <property type="entry name" value="KISc"/>
    <property type="match status" value="1"/>
</dbReference>
<comment type="caution">
    <text evidence="7">Lacks conserved residue(s) required for the propagation of feature annotation.</text>
</comment>
<name>A0A8C9JXY5_PANTA</name>
<evidence type="ECO:0000256" key="4">
    <source>
        <dbReference type="ARBA" id="ARBA00023054"/>
    </source>
</evidence>
<evidence type="ECO:0000313" key="10">
    <source>
        <dbReference type="Proteomes" id="UP000675900"/>
    </source>
</evidence>
<dbReference type="SUPFAM" id="SSF52540">
    <property type="entry name" value="P-loop containing nucleoside triphosphate hydrolases"/>
    <property type="match status" value="1"/>
</dbReference>
<evidence type="ECO:0000259" key="8">
    <source>
        <dbReference type="PROSITE" id="PS50067"/>
    </source>
</evidence>
<dbReference type="InterPro" id="IPR027417">
    <property type="entry name" value="P-loop_NTPase"/>
</dbReference>
<keyword evidence="10" id="KW-1185">Reference proteome</keyword>
<comment type="similarity">
    <text evidence="6">Belongs to the TRAFAC class myosin-kinesin ATPase superfamily. Kinesin family. KIN-12 subfamily.</text>
</comment>
<dbReference type="Gene3D" id="3.40.850.10">
    <property type="entry name" value="Kinesin motor domain"/>
    <property type="match status" value="1"/>
</dbReference>
<dbReference type="GO" id="GO:0008017">
    <property type="term" value="F:microtubule binding"/>
    <property type="evidence" value="ECO:0007669"/>
    <property type="project" value="InterPro"/>
</dbReference>
<dbReference type="InterPro" id="IPR036961">
    <property type="entry name" value="Kinesin_motor_dom_sf"/>
</dbReference>
<dbReference type="AlphaFoldDB" id="A0A8C9JXY5"/>
<reference evidence="9" key="2">
    <citation type="submission" date="2025-09" db="UniProtKB">
        <authorList>
            <consortium name="Ensembl"/>
        </authorList>
    </citation>
    <scope>IDENTIFICATION</scope>
</reference>
<keyword evidence="4" id="KW-0175">Coiled coil</keyword>
<dbReference type="GeneTree" id="ENSGT00940000156463"/>
<dbReference type="Proteomes" id="UP000675900">
    <property type="component" value="Unassembled WGS sequence"/>
</dbReference>
<dbReference type="GO" id="GO:0005874">
    <property type="term" value="C:microtubule"/>
    <property type="evidence" value="ECO:0007669"/>
    <property type="project" value="UniProtKB-KW"/>
</dbReference>
<dbReference type="Pfam" id="PF00225">
    <property type="entry name" value="Kinesin"/>
    <property type="match status" value="2"/>
</dbReference>
<organism evidence="9 10">
    <name type="scientific">Panthera tigris altaica</name>
    <name type="common">Siberian tiger</name>
    <dbReference type="NCBI Taxonomy" id="74533"/>
    <lineage>
        <taxon>Eukaryota</taxon>
        <taxon>Metazoa</taxon>
        <taxon>Chordata</taxon>
        <taxon>Craniata</taxon>
        <taxon>Vertebrata</taxon>
        <taxon>Euteleostomi</taxon>
        <taxon>Mammalia</taxon>
        <taxon>Eutheria</taxon>
        <taxon>Laurasiatheria</taxon>
        <taxon>Carnivora</taxon>
        <taxon>Feliformia</taxon>
        <taxon>Felidae</taxon>
        <taxon>Pantherinae</taxon>
        <taxon>Panthera</taxon>
    </lineage>
</organism>
<evidence type="ECO:0000256" key="1">
    <source>
        <dbReference type="ARBA" id="ARBA00022701"/>
    </source>
</evidence>
<evidence type="ECO:0000256" key="3">
    <source>
        <dbReference type="ARBA" id="ARBA00022840"/>
    </source>
</evidence>
<protein>
    <recommendedName>
        <fullName evidence="8">Kinesin motor domain-containing protein</fullName>
    </recommendedName>
</protein>
<dbReference type="GO" id="GO:0005524">
    <property type="term" value="F:ATP binding"/>
    <property type="evidence" value="ECO:0007669"/>
    <property type="project" value="UniProtKB-KW"/>
</dbReference>